<gene>
    <name evidence="2" type="ORF">SAMN04489745_1294</name>
</gene>
<proteinExistence type="predicted"/>
<dbReference type="EMBL" id="FNSN01000003">
    <property type="protein sequence ID" value="SEB80450.1"/>
    <property type="molecule type" value="Genomic_DNA"/>
</dbReference>
<dbReference type="Pfam" id="PF16976">
    <property type="entry name" value="RcpC"/>
    <property type="match status" value="1"/>
</dbReference>
<evidence type="ECO:0000313" key="2">
    <source>
        <dbReference type="EMBL" id="SEB80450.1"/>
    </source>
</evidence>
<keyword evidence="3" id="KW-1185">Reference proteome</keyword>
<dbReference type="CDD" id="cd11614">
    <property type="entry name" value="SAF_CpaB_FlgA_like"/>
    <property type="match status" value="1"/>
</dbReference>
<evidence type="ECO:0000259" key="1">
    <source>
        <dbReference type="SMART" id="SM00858"/>
    </source>
</evidence>
<feature type="domain" description="SAF" evidence="1">
    <location>
        <begin position="31"/>
        <end position="93"/>
    </location>
</feature>
<evidence type="ECO:0000313" key="3">
    <source>
        <dbReference type="Proteomes" id="UP000182652"/>
    </source>
</evidence>
<organism evidence="2 3">
    <name type="scientific">Arthrobacter woluwensis</name>
    <dbReference type="NCBI Taxonomy" id="156980"/>
    <lineage>
        <taxon>Bacteria</taxon>
        <taxon>Bacillati</taxon>
        <taxon>Actinomycetota</taxon>
        <taxon>Actinomycetes</taxon>
        <taxon>Micrococcales</taxon>
        <taxon>Micrococcaceae</taxon>
        <taxon>Arthrobacter</taxon>
    </lineage>
</organism>
<name>A0A1H4MBI6_9MICC</name>
<sequence length="206" mass="21234">MRHRRFLAAAGLATAASLTVYQLTPEPAARTSVVAASADLPAGATLDRHQLTTVQLPPQAVPEGSYRDPTPLLGRRLATPLRRGQVLDDTSLTGPGLLTGTPPGTTAVPLRMSDPSSLRILSPGQLIDVILSPASGPETPTAGDPGPQVLASQVTVLWIGQGDKNSGSWLGGDESPGLVVVGATSAQSRSLAGVQRQGRLSFVLVR</sequence>
<dbReference type="InterPro" id="IPR017592">
    <property type="entry name" value="Pilus_assmbl_Flp-typ_CpaB"/>
</dbReference>
<dbReference type="Proteomes" id="UP000182652">
    <property type="component" value="Unassembled WGS sequence"/>
</dbReference>
<dbReference type="InterPro" id="IPR013974">
    <property type="entry name" value="SAF"/>
</dbReference>
<dbReference type="InterPro" id="IPR031571">
    <property type="entry name" value="RcpC_dom"/>
</dbReference>
<reference evidence="2 3" key="1">
    <citation type="submission" date="2016-10" db="EMBL/GenBank/DDBJ databases">
        <authorList>
            <person name="de Groot N.N."/>
        </authorList>
    </citation>
    <scope>NUCLEOTIDE SEQUENCE [LARGE SCALE GENOMIC DNA]</scope>
    <source>
        <strain evidence="2 3">DSM 10495</strain>
    </source>
</reference>
<dbReference type="STRING" id="156980.SAMN04489745_1294"/>
<accession>A0A1H4MBI6</accession>
<dbReference type="NCBIfam" id="TIGR03177">
    <property type="entry name" value="pilus_cpaB"/>
    <property type="match status" value="1"/>
</dbReference>
<protein>
    <submittedName>
        <fullName evidence="2">Flp pilus assembly protein CpaB</fullName>
    </submittedName>
</protein>
<dbReference type="AlphaFoldDB" id="A0A1H4MBI6"/>
<dbReference type="SMART" id="SM00858">
    <property type="entry name" value="SAF"/>
    <property type="match status" value="1"/>
</dbReference>
<dbReference type="Pfam" id="PF08666">
    <property type="entry name" value="SAF"/>
    <property type="match status" value="1"/>
</dbReference>